<dbReference type="EMBL" id="LUEZ02000096">
    <property type="protein sequence ID" value="RDB14742.1"/>
    <property type="molecule type" value="Genomic_DNA"/>
</dbReference>
<proteinExistence type="predicted"/>
<keyword evidence="2" id="KW-1185">Reference proteome</keyword>
<comment type="caution">
    <text evidence="1">The sequence shown here is derived from an EMBL/GenBank/DDBJ whole genome shotgun (WGS) entry which is preliminary data.</text>
</comment>
<dbReference type="Proteomes" id="UP000076154">
    <property type="component" value="Unassembled WGS sequence"/>
</dbReference>
<reference evidence="1" key="1">
    <citation type="submission" date="2018-04" db="EMBL/GenBank/DDBJ databases">
        <title>Whole genome sequencing of Hypsizygus marmoreus.</title>
        <authorList>
            <person name="Choi I.-G."/>
            <person name="Min B."/>
            <person name="Kim J.-G."/>
            <person name="Kim S."/>
            <person name="Oh Y.-L."/>
            <person name="Kong W.-S."/>
            <person name="Park H."/>
            <person name="Jeong J."/>
            <person name="Song E.-S."/>
        </authorList>
    </citation>
    <scope>NUCLEOTIDE SEQUENCE [LARGE SCALE GENOMIC DNA]</scope>
    <source>
        <strain evidence="1">51987-8</strain>
    </source>
</reference>
<name>A0A369J018_HYPMA</name>
<evidence type="ECO:0000313" key="2">
    <source>
        <dbReference type="Proteomes" id="UP000076154"/>
    </source>
</evidence>
<sequence length="142" mass="16248">MWRHIGYWMTSVPRLLAYSCARLHKMIRTQMPGLELTRDGTVDESESEGNCTKRADRTLRLLGDRGSQLGGRCDARMTMKNHKEHDLVWQAVVRSAFVLSKIPSILLRSRLACSLASAAENHAHFDEELRVLFRSKQMPNHS</sequence>
<dbReference type="InParanoid" id="A0A369J018"/>
<protein>
    <submittedName>
        <fullName evidence="1">Uncharacterized protein</fullName>
    </submittedName>
</protein>
<gene>
    <name evidence="1" type="ORF">Hypma_016560</name>
</gene>
<accession>A0A369J018</accession>
<organism evidence="1 2">
    <name type="scientific">Hypsizygus marmoreus</name>
    <name type="common">White beech mushroom</name>
    <name type="synonym">Agaricus marmoreus</name>
    <dbReference type="NCBI Taxonomy" id="39966"/>
    <lineage>
        <taxon>Eukaryota</taxon>
        <taxon>Fungi</taxon>
        <taxon>Dikarya</taxon>
        <taxon>Basidiomycota</taxon>
        <taxon>Agaricomycotina</taxon>
        <taxon>Agaricomycetes</taxon>
        <taxon>Agaricomycetidae</taxon>
        <taxon>Agaricales</taxon>
        <taxon>Tricholomatineae</taxon>
        <taxon>Lyophyllaceae</taxon>
        <taxon>Hypsizygus</taxon>
    </lineage>
</organism>
<dbReference type="AlphaFoldDB" id="A0A369J018"/>
<evidence type="ECO:0000313" key="1">
    <source>
        <dbReference type="EMBL" id="RDB14742.1"/>
    </source>
</evidence>